<keyword evidence="1" id="KW-0732">Signal</keyword>
<dbReference type="EMBL" id="KZ990534">
    <property type="protein sequence ID" value="RKP23976.1"/>
    <property type="molecule type" value="Genomic_DNA"/>
</dbReference>
<feature type="chain" id="PRO_5020739242" description="Protein kinase domain-containing protein" evidence="1">
    <location>
        <begin position="25"/>
        <end position="307"/>
    </location>
</feature>
<evidence type="ECO:0000313" key="2">
    <source>
        <dbReference type="EMBL" id="RKP23976.1"/>
    </source>
</evidence>
<reference evidence="3" key="1">
    <citation type="journal article" date="2018" name="Nat. Microbiol.">
        <title>Leveraging single-cell genomics to expand the fungal tree of life.</title>
        <authorList>
            <person name="Ahrendt S.R."/>
            <person name="Quandt C.A."/>
            <person name="Ciobanu D."/>
            <person name="Clum A."/>
            <person name="Salamov A."/>
            <person name="Andreopoulos B."/>
            <person name="Cheng J.F."/>
            <person name="Woyke T."/>
            <person name="Pelin A."/>
            <person name="Henrissat B."/>
            <person name="Reynolds N.K."/>
            <person name="Benny G.L."/>
            <person name="Smith M.E."/>
            <person name="James T.Y."/>
            <person name="Grigoriev I.V."/>
        </authorList>
    </citation>
    <scope>NUCLEOTIDE SEQUENCE [LARGE SCALE GENOMIC DNA]</scope>
    <source>
        <strain evidence="3">Benny S71-1</strain>
    </source>
</reference>
<evidence type="ECO:0000256" key="1">
    <source>
        <dbReference type="SAM" id="SignalP"/>
    </source>
</evidence>
<dbReference type="SUPFAM" id="SSF56112">
    <property type="entry name" value="Protein kinase-like (PK-like)"/>
    <property type="match status" value="1"/>
</dbReference>
<evidence type="ECO:0000313" key="3">
    <source>
        <dbReference type="Proteomes" id="UP000278143"/>
    </source>
</evidence>
<name>A0A4P9YVC3_9FUNG</name>
<organism evidence="2 3">
    <name type="scientific">Syncephalis pseudoplumigaleata</name>
    <dbReference type="NCBI Taxonomy" id="1712513"/>
    <lineage>
        <taxon>Eukaryota</taxon>
        <taxon>Fungi</taxon>
        <taxon>Fungi incertae sedis</taxon>
        <taxon>Zoopagomycota</taxon>
        <taxon>Zoopagomycotina</taxon>
        <taxon>Zoopagomycetes</taxon>
        <taxon>Zoopagales</taxon>
        <taxon>Piptocephalidaceae</taxon>
        <taxon>Syncephalis</taxon>
    </lineage>
</organism>
<accession>A0A4P9YVC3</accession>
<dbReference type="Proteomes" id="UP000278143">
    <property type="component" value="Unassembled WGS sequence"/>
</dbReference>
<feature type="signal peptide" evidence="1">
    <location>
        <begin position="1"/>
        <end position="24"/>
    </location>
</feature>
<evidence type="ECO:0008006" key="4">
    <source>
        <dbReference type="Google" id="ProtNLM"/>
    </source>
</evidence>
<dbReference type="AlphaFoldDB" id="A0A4P9YVC3"/>
<dbReference type="InterPro" id="IPR011009">
    <property type="entry name" value="Kinase-like_dom_sf"/>
</dbReference>
<keyword evidence="3" id="KW-1185">Reference proteome</keyword>
<protein>
    <recommendedName>
        <fullName evidence="4">Protein kinase domain-containing protein</fullName>
    </recommendedName>
</protein>
<gene>
    <name evidence="2" type="ORF">SYNPS1DRAFT_30252</name>
</gene>
<sequence length="307" mass="35118">MHTSLLIALVASAGYLLLQHQADGTPMENGKRPAVMSVHNMLNHKAANATTTRDIPKRRGIAKYFNAHPHRRTTKFCRHKKHYDIEMRFYEYIERLQDESRMKLALNKLLPKREAHTRPSNAKGSVHCILFSLHEKHMRYMSYLKDIPLKKIYRLPNIMAQIMTGVALLNELGVAHGNIQQSSVWMTYGTATEAPTIKLLDFGKSILKKDFATLGSVARSTKRFNKSFANFEEARRYDAEEMAALIKKCIDIYKTEARPFANRAIADQFNALSKVEGMLRDPEKYPTMLSVVRTEEYNKIASAVELS</sequence>
<proteinExistence type="predicted"/>